<dbReference type="Proteomes" id="UP000255425">
    <property type="component" value="Unassembled WGS sequence"/>
</dbReference>
<dbReference type="InterPro" id="IPR058116">
    <property type="entry name" value="SA0570-like"/>
</dbReference>
<evidence type="ECO:0000256" key="1">
    <source>
        <dbReference type="SAM" id="SignalP"/>
    </source>
</evidence>
<gene>
    <name evidence="2" type="ORF">NCTC11807_02374</name>
</gene>
<reference evidence="2 3" key="1">
    <citation type="submission" date="2018-06" db="EMBL/GenBank/DDBJ databases">
        <authorList>
            <consortium name="Pathogen Informatics"/>
            <person name="Doyle S."/>
        </authorList>
    </citation>
    <scope>NUCLEOTIDE SEQUENCE [LARGE SCALE GENOMIC DNA]</scope>
    <source>
        <strain evidence="2 3">NCTC11807</strain>
    </source>
</reference>
<protein>
    <submittedName>
        <fullName evidence="2">Exported protein</fullName>
    </submittedName>
</protein>
<accession>A0A380H9N9</accession>
<dbReference type="GeneID" id="63935706"/>
<name>A0A380H9N9_9STAP</name>
<keyword evidence="3" id="KW-1185">Reference proteome</keyword>
<dbReference type="AlphaFoldDB" id="A0A380H9N9"/>
<dbReference type="RefSeq" id="WP_115313902.1">
    <property type="nucleotide sequence ID" value="NZ_CP066042.1"/>
</dbReference>
<organism evidence="2 3">
    <name type="scientific">Staphylococcus saccharolyticus</name>
    <dbReference type="NCBI Taxonomy" id="33028"/>
    <lineage>
        <taxon>Bacteria</taxon>
        <taxon>Bacillati</taxon>
        <taxon>Bacillota</taxon>
        <taxon>Bacilli</taxon>
        <taxon>Bacillales</taxon>
        <taxon>Staphylococcaceae</taxon>
        <taxon>Staphylococcus</taxon>
    </lineage>
</organism>
<proteinExistence type="predicted"/>
<evidence type="ECO:0000313" key="3">
    <source>
        <dbReference type="Proteomes" id="UP000255425"/>
    </source>
</evidence>
<keyword evidence="1" id="KW-0732">Signal</keyword>
<feature type="chain" id="PRO_5016929845" evidence="1">
    <location>
        <begin position="27"/>
        <end position="169"/>
    </location>
</feature>
<feature type="signal peptide" evidence="1">
    <location>
        <begin position="1"/>
        <end position="26"/>
    </location>
</feature>
<dbReference type="EMBL" id="UHDZ01000001">
    <property type="protein sequence ID" value="SUM73952.1"/>
    <property type="molecule type" value="Genomic_DNA"/>
</dbReference>
<sequence length="169" mass="18937">MKKLMSSLLVLGLVITGVGVSHNVEAVTGNTMKTVQRLNHDDQSLENVKIGESMKSVLNKYHNPIYSYNLNGTEKYYEFRTNKGVLLITANGKKDRGHVIRVSMTYNVANGPSYKSVKRQLGNKAISRVHYNSVTGNFGYIQSGHTSYQFSSNSPNDKNMKLYRIDLAK</sequence>
<evidence type="ECO:0000313" key="2">
    <source>
        <dbReference type="EMBL" id="SUM73952.1"/>
    </source>
</evidence>
<dbReference type="NCBIfam" id="NF047391">
    <property type="entry name" value="SA0570_fam"/>
    <property type="match status" value="1"/>
</dbReference>